<reference evidence="2 3" key="1">
    <citation type="submission" date="2019-09" db="EMBL/GenBank/DDBJ databases">
        <authorList>
            <consortium name="DOE Joint Genome Institute"/>
            <person name="Mondo S.J."/>
            <person name="Navarro-Mendoza M.I."/>
            <person name="Perez-Arques C."/>
            <person name="Panchal S."/>
            <person name="Nicolas F.E."/>
            <person name="Ganguly P."/>
            <person name="Pangilinan J."/>
            <person name="Grigoriev I."/>
            <person name="Heitman J."/>
            <person name="Sanya K."/>
            <person name="Garre V."/>
        </authorList>
    </citation>
    <scope>NUCLEOTIDE SEQUENCE [LARGE SCALE GENOMIC DNA]</scope>
    <source>
        <strain evidence="2 3">MU402</strain>
    </source>
</reference>
<sequence length="298" mass="33435">MAQQEYASYQQQQQQQQQHMPISTWNQPPPQASSQHSSPRQPQIQLTPSPQQGQSPVYYANNKTTFDGQMYPPPHNPADMMRPPNQAPNYLSVVPPNHHGDMVMSSPALDNSSGHVTTTSGGRMRRHTFSNSPQQQPHLLHPQHTHPQGSYYSPNVTEPIMMMQNKMVMPNDKQPPYNAMVSPITTGMGMVMTPSSRDEDAIMMDPNHPAMATVAAMGAAAVAANHTPAMHSHHPQQQQHHHHHHHQYDPTSGMSQLYLTDDQHQHQQHQQQQQQQISWEGSIISDSGSVQRSEGHVM</sequence>
<feature type="compositionally biased region" description="Basic residues" evidence="1">
    <location>
        <begin position="231"/>
        <end position="246"/>
    </location>
</feature>
<feature type="region of interest" description="Disordered" evidence="1">
    <location>
        <begin position="107"/>
        <end position="149"/>
    </location>
</feature>
<feature type="compositionally biased region" description="Polar residues" evidence="1">
    <location>
        <begin position="108"/>
        <end position="121"/>
    </location>
</feature>
<organism evidence="2 3">
    <name type="scientific">Mucor circinelloides f. lusitanicus</name>
    <name type="common">Mucor racemosus var. lusitanicus</name>
    <dbReference type="NCBI Taxonomy" id="29924"/>
    <lineage>
        <taxon>Eukaryota</taxon>
        <taxon>Fungi</taxon>
        <taxon>Fungi incertae sedis</taxon>
        <taxon>Mucoromycota</taxon>
        <taxon>Mucoromycotina</taxon>
        <taxon>Mucoromycetes</taxon>
        <taxon>Mucorales</taxon>
        <taxon>Mucorineae</taxon>
        <taxon>Mucoraceae</taxon>
        <taxon>Mucor</taxon>
    </lineage>
</organism>
<evidence type="ECO:0000313" key="3">
    <source>
        <dbReference type="Proteomes" id="UP000469890"/>
    </source>
</evidence>
<accession>A0A8H4EXD8</accession>
<feature type="compositionally biased region" description="Low complexity" evidence="1">
    <location>
        <begin position="32"/>
        <end position="45"/>
    </location>
</feature>
<feature type="compositionally biased region" description="Polar residues" evidence="1">
    <location>
        <begin position="249"/>
        <end position="258"/>
    </location>
</feature>
<feature type="compositionally biased region" description="Polar residues" evidence="1">
    <location>
        <begin position="46"/>
        <end position="67"/>
    </location>
</feature>
<proteinExistence type="predicted"/>
<gene>
    <name evidence="2" type="ORF">FB192DRAFT_1397357</name>
</gene>
<name>A0A8H4EXD8_MUCCL</name>
<dbReference type="AlphaFoldDB" id="A0A8H4EXD8"/>
<evidence type="ECO:0000256" key="1">
    <source>
        <dbReference type="SAM" id="MobiDB-lite"/>
    </source>
</evidence>
<feature type="non-terminal residue" evidence="2">
    <location>
        <position position="298"/>
    </location>
</feature>
<protein>
    <submittedName>
        <fullName evidence="2">Uncharacterized protein</fullName>
    </submittedName>
</protein>
<feature type="region of interest" description="Disordered" evidence="1">
    <location>
        <begin position="1"/>
        <end position="78"/>
    </location>
</feature>
<comment type="caution">
    <text evidence="2">The sequence shown here is derived from an EMBL/GenBank/DDBJ whole genome shotgun (WGS) entry which is preliminary data.</text>
</comment>
<feature type="region of interest" description="Disordered" evidence="1">
    <location>
        <begin position="226"/>
        <end position="298"/>
    </location>
</feature>
<dbReference type="EMBL" id="JAAECE010000008">
    <property type="protein sequence ID" value="KAF1798031.1"/>
    <property type="molecule type" value="Genomic_DNA"/>
</dbReference>
<feature type="compositionally biased region" description="Low complexity" evidence="1">
    <location>
        <begin position="133"/>
        <end position="148"/>
    </location>
</feature>
<dbReference type="Proteomes" id="UP000469890">
    <property type="component" value="Unassembled WGS sequence"/>
</dbReference>
<evidence type="ECO:0000313" key="2">
    <source>
        <dbReference type="EMBL" id="KAF1798031.1"/>
    </source>
</evidence>